<sequence>MSIWTTPANPDLELFPGATDEEIQEILDSIDMDEIHEKLANDEEFQKRLRAFRPRRISVETLFTPIY</sequence>
<name>A0A0F9AMS6_9ZZZZ</name>
<dbReference type="AlphaFoldDB" id="A0A0F9AMS6"/>
<reference evidence="1" key="1">
    <citation type="journal article" date="2015" name="Nature">
        <title>Complex archaea that bridge the gap between prokaryotes and eukaryotes.</title>
        <authorList>
            <person name="Spang A."/>
            <person name="Saw J.H."/>
            <person name="Jorgensen S.L."/>
            <person name="Zaremba-Niedzwiedzka K."/>
            <person name="Martijn J."/>
            <person name="Lind A.E."/>
            <person name="van Eijk R."/>
            <person name="Schleper C."/>
            <person name="Guy L."/>
            <person name="Ettema T.J."/>
        </authorList>
    </citation>
    <scope>NUCLEOTIDE SEQUENCE</scope>
</reference>
<dbReference type="EMBL" id="LAZR01056763">
    <property type="protein sequence ID" value="KKK73496.1"/>
    <property type="molecule type" value="Genomic_DNA"/>
</dbReference>
<organism evidence="1">
    <name type="scientific">marine sediment metagenome</name>
    <dbReference type="NCBI Taxonomy" id="412755"/>
    <lineage>
        <taxon>unclassified sequences</taxon>
        <taxon>metagenomes</taxon>
        <taxon>ecological metagenomes</taxon>
    </lineage>
</organism>
<accession>A0A0F9AMS6</accession>
<comment type="caution">
    <text evidence="1">The sequence shown here is derived from an EMBL/GenBank/DDBJ whole genome shotgun (WGS) entry which is preliminary data.</text>
</comment>
<protein>
    <submittedName>
        <fullName evidence="1">Uncharacterized protein</fullName>
    </submittedName>
</protein>
<proteinExistence type="predicted"/>
<evidence type="ECO:0000313" key="1">
    <source>
        <dbReference type="EMBL" id="KKK73496.1"/>
    </source>
</evidence>
<gene>
    <name evidence="1" type="ORF">LCGC14_2893220</name>
</gene>